<evidence type="ECO:0000259" key="1">
    <source>
        <dbReference type="Pfam" id="PF09937"/>
    </source>
</evidence>
<dbReference type="EMBL" id="JARZHI010000007">
    <property type="protein sequence ID" value="MDI1430153.1"/>
    <property type="molecule type" value="Genomic_DNA"/>
</dbReference>
<dbReference type="RefSeq" id="WP_136969407.1">
    <property type="nucleotide sequence ID" value="NZ_JARZHI010000007.1"/>
</dbReference>
<dbReference type="Proteomes" id="UP001160301">
    <property type="component" value="Unassembled WGS sequence"/>
</dbReference>
<protein>
    <submittedName>
        <fullName evidence="2">DUF2169 domain-containing protein</fullName>
    </submittedName>
</protein>
<comment type="caution">
    <text evidence="2">The sequence shown here is derived from an EMBL/GenBank/DDBJ whole genome shotgun (WGS) entry which is preliminary data.</text>
</comment>
<accession>A0ABT6NPE6</accession>
<dbReference type="InterPro" id="IPR018683">
    <property type="entry name" value="DUF2169"/>
</dbReference>
<sequence length="340" mass="37756">MILRNYTPFPPLYFEARDVSGRDFGVLVLRGTFDMIPGAALRPNPKQRPIVEADVWHGEPNASSVHLESDLAPFKPRTDVMVNAVAHAPGGRPLPEWRARVEVGDIRKELRVTGPRSWVREGGEWRLRDPEPVAEVPIRYEHAFGGIWKGSWGEQQIFEENPMGVGFVGGEVPWGVDEVPAPQIESPEEPVVELGKPYRPEGFGPLARSWQPRLKRAGTFDAEWQRSRWPALPLDFEFSFYNASHPDLVAPGFLSGDEEVRLEGLSPEGAFSVFLPGYKLAILLRYKDGSMAAAPVFLDTVHVDVPAGQAHLVWRAPIPKGKTIRVLEPRMTIPGGGARG</sequence>
<reference evidence="2 3" key="1">
    <citation type="submission" date="2023-04" db="EMBL/GenBank/DDBJ databases">
        <title>The genome sequence of Polyangium sorediatum DSM14670.</title>
        <authorList>
            <person name="Zhang X."/>
        </authorList>
    </citation>
    <scope>NUCLEOTIDE SEQUENCE [LARGE SCALE GENOMIC DNA]</scope>
    <source>
        <strain evidence="2 3">DSM 14670</strain>
    </source>
</reference>
<keyword evidence="3" id="KW-1185">Reference proteome</keyword>
<name>A0ABT6NPE6_9BACT</name>
<proteinExistence type="predicted"/>
<organism evidence="2 3">
    <name type="scientific">Polyangium sorediatum</name>
    <dbReference type="NCBI Taxonomy" id="889274"/>
    <lineage>
        <taxon>Bacteria</taxon>
        <taxon>Pseudomonadati</taxon>
        <taxon>Myxococcota</taxon>
        <taxon>Polyangia</taxon>
        <taxon>Polyangiales</taxon>
        <taxon>Polyangiaceae</taxon>
        <taxon>Polyangium</taxon>
    </lineage>
</organism>
<evidence type="ECO:0000313" key="2">
    <source>
        <dbReference type="EMBL" id="MDI1430153.1"/>
    </source>
</evidence>
<evidence type="ECO:0000313" key="3">
    <source>
        <dbReference type="Proteomes" id="UP001160301"/>
    </source>
</evidence>
<feature type="domain" description="DUF2169" evidence="1">
    <location>
        <begin position="21"/>
        <end position="315"/>
    </location>
</feature>
<dbReference type="Pfam" id="PF09937">
    <property type="entry name" value="DUF2169"/>
    <property type="match status" value="1"/>
</dbReference>
<gene>
    <name evidence="2" type="ORF">QHF89_11625</name>
</gene>